<keyword evidence="1" id="KW-0812">Transmembrane</keyword>
<keyword evidence="1" id="KW-1133">Transmembrane helix</keyword>
<proteinExistence type="predicted"/>
<dbReference type="STRING" id="679192.HMPREF9013_1465"/>
<name>D2MLW0_9FIRM</name>
<dbReference type="Proteomes" id="UP000005017">
    <property type="component" value="Unassembled WGS sequence"/>
</dbReference>
<feature type="transmembrane region" description="Helical" evidence="1">
    <location>
        <begin position="55"/>
        <end position="75"/>
    </location>
</feature>
<evidence type="ECO:0000256" key="1">
    <source>
        <dbReference type="SAM" id="Phobius"/>
    </source>
</evidence>
<accession>D2MLW0</accession>
<protein>
    <submittedName>
        <fullName evidence="2">Uncharacterized protein</fullName>
    </submittedName>
</protein>
<organism evidence="2 3">
    <name type="scientific">Bulleidia extructa W1219</name>
    <dbReference type="NCBI Taxonomy" id="679192"/>
    <lineage>
        <taxon>Bacteria</taxon>
        <taxon>Bacillati</taxon>
        <taxon>Bacillota</taxon>
        <taxon>Erysipelotrichia</taxon>
        <taxon>Erysipelotrichales</taxon>
        <taxon>Erysipelotrichaceae</taxon>
        <taxon>Bulleidia</taxon>
    </lineage>
</organism>
<sequence length="102" mass="11678">MFTKKQKRIILISNVVISILIGLISQAPIVNTLIFTVGIIIFYTIDLKKMKLKDAIEIGTIIVIGMYLFMFGGFAKYGGGEFMRYLYIFPGYIRHLINSDYE</sequence>
<dbReference type="RefSeq" id="WP_006626381.1">
    <property type="nucleotide sequence ID" value="NZ_ADFR01000001.1"/>
</dbReference>
<keyword evidence="3" id="KW-1185">Reference proteome</keyword>
<comment type="caution">
    <text evidence="2">The sequence shown here is derived from an EMBL/GenBank/DDBJ whole genome shotgun (WGS) entry which is preliminary data.</text>
</comment>
<dbReference type="AlphaFoldDB" id="D2MLW0"/>
<keyword evidence="1" id="KW-0472">Membrane</keyword>
<dbReference type="EMBL" id="ADFR01000001">
    <property type="protein sequence ID" value="EFC06519.1"/>
    <property type="molecule type" value="Genomic_DNA"/>
</dbReference>
<gene>
    <name evidence="2" type="ORF">HMPREF9013_1465</name>
</gene>
<reference evidence="3" key="1">
    <citation type="submission" date="2009-12" db="EMBL/GenBank/DDBJ databases">
        <title>Sequence of Clostridiales genomosp. BVAB3 str. UPII9-5.</title>
        <authorList>
            <person name="Madupu R."/>
            <person name="Durkin A.S."/>
            <person name="Torralba M."/>
            <person name="Methe B."/>
            <person name="Sutton G.G."/>
            <person name="Strausberg R.L."/>
            <person name="Nelson K.E."/>
        </authorList>
    </citation>
    <scope>NUCLEOTIDE SEQUENCE [LARGE SCALE GENOMIC DNA]</scope>
    <source>
        <strain evidence="3">W1219</strain>
    </source>
</reference>
<feature type="transmembrane region" description="Helical" evidence="1">
    <location>
        <begin position="12"/>
        <end position="43"/>
    </location>
</feature>
<evidence type="ECO:0000313" key="2">
    <source>
        <dbReference type="EMBL" id="EFC06519.1"/>
    </source>
</evidence>
<evidence type="ECO:0000313" key="3">
    <source>
        <dbReference type="Proteomes" id="UP000005017"/>
    </source>
</evidence>